<protein>
    <recommendedName>
        <fullName evidence="3">Secreted protein</fullName>
    </recommendedName>
</protein>
<proteinExistence type="predicted"/>
<name>A0ABP3CP47_9PSEU</name>
<evidence type="ECO:0000313" key="1">
    <source>
        <dbReference type="EMBL" id="GAA0211627.1"/>
    </source>
</evidence>
<evidence type="ECO:0008006" key="3">
    <source>
        <dbReference type="Google" id="ProtNLM"/>
    </source>
</evidence>
<comment type="caution">
    <text evidence="1">The sequence shown here is derived from an EMBL/GenBank/DDBJ whole genome shotgun (WGS) entry which is preliminary data.</text>
</comment>
<dbReference type="EMBL" id="BAAABU010000001">
    <property type="protein sequence ID" value="GAA0211627.1"/>
    <property type="molecule type" value="Genomic_DNA"/>
</dbReference>
<evidence type="ECO:0000313" key="2">
    <source>
        <dbReference type="Proteomes" id="UP001500416"/>
    </source>
</evidence>
<dbReference type="Proteomes" id="UP001500416">
    <property type="component" value="Unassembled WGS sequence"/>
</dbReference>
<keyword evidence="2" id="KW-1185">Reference proteome</keyword>
<accession>A0ABP3CP47</accession>
<reference evidence="2" key="1">
    <citation type="journal article" date="2019" name="Int. J. Syst. Evol. Microbiol.">
        <title>The Global Catalogue of Microorganisms (GCM) 10K type strain sequencing project: providing services to taxonomists for standard genome sequencing and annotation.</title>
        <authorList>
            <consortium name="The Broad Institute Genomics Platform"/>
            <consortium name="The Broad Institute Genome Sequencing Center for Infectious Disease"/>
            <person name="Wu L."/>
            <person name="Ma J."/>
        </authorList>
    </citation>
    <scope>NUCLEOTIDE SEQUENCE [LARGE SCALE GENOMIC DNA]</scope>
    <source>
        <strain evidence="2">JCM 3380</strain>
    </source>
</reference>
<gene>
    <name evidence="1" type="ORF">GCM10010492_06820</name>
</gene>
<organism evidence="1 2">
    <name type="scientific">Saccharothrix mutabilis subsp. mutabilis</name>
    <dbReference type="NCBI Taxonomy" id="66855"/>
    <lineage>
        <taxon>Bacteria</taxon>
        <taxon>Bacillati</taxon>
        <taxon>Actinomycetota</taxon>
        <taxon>Actinomycetes</taxon>
        <taxon>Pseudonocardiales</taxon>
        <taxon>Pseudonocardiaceae</taxon>
        <taxon>Saccharothrix</taxon>
    </lineage>
</organism>
<sequence length="80" mass="8354">MPNQLMPVRRTGLPALSTILLPLVRRYPVAADATCSVPTETTTPATATAAAASAPKTVLRCRIPLSFELPRDLGALPDGA</sequence>